<dbReference type="PROSITE" id="PS00455">
    <property type="entry name" value="AMP_BINDING"/>
    <property type="match status" value="1"/>
</dbReference>
<dbReference type="AlphaFoldDB" id="A0AAV2R4Z3"/>
<dbReference type="GO" id="GO:0005777">
    <property type="term" value="C:peroxisome"/>
    <property type="evidence" value="ECO:0007669"/>
    <property type="project" value="UniProtKB-SubCell"/>
</dbReference>
<comment type="catalytic activity">
    <reaction evidence="10">
        <text>firefly D-luciferin + ATP + O2 = firefly oxyluciferin + hnu + AMP + CO2 + diphosphate</text>
        <dbReference type="Rhea" id="RHEA:10732"/>
        <dbReference type="ChEBI" id="CHEBI:15379"/>
        <dbReference type="ChEBI" id="CHEBI:16526"/>
        <dbReference type="ChEBI" id="CHEBI:16792"/>
        <dbReference type="ChEBI" id="CHEBI:30212"/>
        <dbReference type="ChEBI" id="CHEBI:30616"/>
        <dbReference type="ChEBI" id="CHEBI:33019"/>
        <dbReference type="ChEBI" id="CHEBI:58038"/>
        <dbReference type="ChEBI" id="CHEBI:456215"/>
        <dbReference type="EC" id="1.13.12.7"/>
    </reaction>
</comment>
<dbReference type="Pfam" id="PF00501">
    <property type="entry name" value="AMP-binding"/>
    <property type="match status" value="1"/>
</dbReference>
<evidence type="ECO:0000256" key="3">
    <source>
        <dbReference type="ARBA" id="ARBA00012532"/>
    </source>
</evidence>
<keyword evidence="8" id="KW-0455">Luminescence</keyword>
<organism evidence="13 14">
    <name type="scientific">Meganyctiphanes norvegica</name>
    <name type="common">Northern krill</name>
    <name type="synonym">Thysanopoda norvegica</name>
    <dbReference type="NCBI Taxonomy" id="48144"/>
    <lineage>
        <taxon>Eukaryota</taxon>
        <taxon>Metazoa</taxon>
        <taxon>Ecdysozoa</taxon>
        <taxon>Arthropoda</taxon>
        <taxon>Crustacea</taxon>
        <taxon>Multicrustacea</taxon>
        <taxon>Malacostraca</taxon>
        <taxon>Eumalacostraca</taxon>
        <taxon>Eucarida</taxon>
        <taxon>Euphausiacea</taxon>
        <taxon>Euphausiidae</taxon>
        <taxon>Meganyctiphanes</taxon>
    </lineage>
</organism>
<dbReference type="GO" id="GO:0005524">
    <property type="term" value="F:ATP binding"/>
    <property type="evidence" value="ECO:0007669"/>
    <property type="project" value="UniProtKB-KW"/>
</dbReference>
<keyword evidence="14" id="KW-1185">Reference proteome</keyword>
<sequence length="569" mass="62729">MIGSVRSFSRLGLRCLSQHKNVQHFRSISTVNNQKGIIKSPYRDIEIPDKSFPNFIFDLQENFIDNIAFVNGLTGESLTHGMFRDQCMRLASALRRHGLQQGDVVAIVSPNIPEYAITLVGVAAMGGINTTINSTYTPEEIARQLDMSTASVLVVHPSLLPVARKAMNLYPGIKHIISMGSPEVGVLSLQDLLKDDGSFYPHNLKVNPEDDPFLLPYSSGTTGLPKGVMLTHRNIVANLIQFDNPQERVTNDQETFIGIMPMYHVYGSVVCMGQTLKLGAKLVTLPGFNPQTYIESIIKYKPTYLHTVPPIVNFLIQHPDMKKEYLRRTHTLICGAAPVGPTIIDALLKKFDHGMRFQEGYGMTEALITNVSPSHNLIPGSCGPCLPNTMAKIVDINSGEIMGPDDGEGELCVYGPQVMKGYFRNKKATEETIDEDGWVHTGDIARCDHDQNIFIVDRLKELIKVKGMQVAPAELEDLLRLHPHVRDVAVIGLPDDRAGELPRAYIVPKDVYACPDDIAAFVAKHVAPHKKLEGGVIFVDAIPKSPTGKILRRVFKAQALAEKAISGSI</sequence>
<evidence type="ECO:0000256" key="8">
    <source>
        <dbReference type="ARBA" id="ARBA00023223"/>
    </source>
</evidence>
<dbReference type="FunFam" id="3.30.300.30:FF:000007">
    <property type="entry name" value="4-coumarate--CoA ligase 2"/>
    <property type="match status" value="1"/>
</dbReference>
<evidence type="ECO:0000256" key="2">
    <source>
        <dbReference type="ARBA" id="ARBA00006432"/>
    </source>
</evidence>
<dbReference type="CDD" id="cd05911">
    <property type="entry name" value="Firefly_Luc_like"/>
    <property type="match status" value="1"/>
</dbReference>
<dbReference type="InterPro" id="IPR020845">
    <property type="entry name" value="AMP-binding_CS"/>
</dbReference>
<dbReference type="PANTHER" id="PTHR24096">
    <property type="entry name" value="LONG-CHAIN-FATTY-ACID--COA LIGASE"/>
    <property type="match status" value="1"/>
</dbReference>
<dbReference type="FunFam" id="3.40.50.12780:FF:000003">
    <property type="entry name" value="Long-chain-fatty-acid--CoA ligase FadD"/>
    <property type="match status" value="1"/>
</dbReference>
<dbReference type="InterPro" id="IPR042099">
    <property type="entry name" value="ANL_N_sf"/>
</dbReference>
<dbReference type="Proteomes" id="UP001497623">
    <property type="component" value="Unassembled WGS sequence"/>
</dbReference>
<comment type="similarity">
    <text evidence="2">Belongs to the ATP-dependent AMP-binding enzyme family.</text>
</comment>
<comment type="subcellular location">
    <subcellularLocation>
        <location evidence="1">Peroxisome</location>
    </subcellularLocation>
</comment>
<evidence type="ECO:0000256" key="5">
    <source>
        <dbReference type="ARBA" id="ARBA00022741"/>
    </source>
</evidence>
<dbReference type="GO" id="GO:0008218">
    <property type="term" value="P:bioluminescence"/>
    <property type="evidence" value="ECO:0007669"/>
    <property type="project" value="UniProtKB-KW"/>
</dbReference>
<evidence type="ECO:0000313" key="14">
    <source>
        <dbReference type="Proteomes" id="UP001497623"/>
    </source>
</evidence>
<dbReference type="InterPro" id="IPR045851">
    <property type="entry name" value="AMP-bd_C_sf"/>
</dbReference>
<dbReference type="Gene3D" id="3.30.300.30">
    <property type="match status" value="1"/>
</dbReference>
<feature type="domain" description="AMP-binding enzyme C-terminal" evidence="12">
    <location>
        <begin position="474"/>
        <end position="549"/>
    </location>
</feature>
<comment type="caution">
    <text evidence="13">The sequence shown here is derived from an EMBL/GenBank/DDBJ whole genome shotgun (WGS) entry which is preliminary data.</text>
</comment>
<dbReference type="InterPro" id="IPR000873">
    <property type="entry name" value="AMP-dep_synth/lig_dom"/>
</dbReference>
<evidence type="ECO:0000256" key="6">
    <source>
        <dbReference type="ARBA" id="ARBA00022840"/>
    </source>
</evidence>
<evidence type="ECO:0000256" key="9">
    <source>
        <dbReference type="ARBA" id="ARBA00023262"/>
    </source>
</evidence>
<evidence type="ECO:0000256" key="4">
    <source>
        <dbReference type="ARBA" id="ARBA00019043"/>
    </source>
</evidence>
<dbReference type="Pfam" id="PF13193">
    <property type="entry name" value="AMP-binding_C"/>
    <property type="match status" value="1"/>
</dbReference>
<dbReference type="InterPro" id="IPR025110">
    <property type="entry name" value="AMP-bd_C"/>
</dbReference>
<gene>
    <name evidence="13" type="ORF">MNOR_LOCUS19605</name>
</gene>
<dbReference type="EMBL" id="CAXKWB010014652">
    <property type="protein sequence ID" value="CAL4111307.1"/>
    <property type="molecule type" value="Genomic_DNA"/>
</dbReference>
<dbReference type="SUPFAM" id="SSF56801">
    <property type="entry name" value="Acetyl-CoA synthetase-like"/>
    <property type="match status" value="1"/>
</dbReference>
<keyword evidence="9" id="KW-0599">Photoprotein</keyword>
<evidence type="ECO:0000256" key="7">
    <source>
        <dbReference type="ARBA" id="ARBA00023140"/>
    </source>
</evidence>
<dbReference type="EC" id="1.13.12.7" evidence="3"/>
<accession>A0AAV2R4Z3</accession>
<keyword evidence="7" id="KW-0576">Peroxisome</keyword>
<evidence type="ECO:0000256" key="10">
    <source>
        <dbReference type="ARBA" id="ARBA00048497"/>
    </source>
</evidence>
<feature type="domain" description="AMP-dependent synthetase/ligase" evidence="11">
    <location>
        <begin position="63"/>
        <end position="423"/>
    </location>
</feature>
<keyword evidence="6" id="KW-0067">ATP-binding</keyword>
<reference evidence="13 14" key="1">
    <citation type="submission" date="2024-05" db="EMBL/GenBank/DDBJ databases">
        <authorList>
            <person name="Wallberg A."/>
        </authorList>
    </citation>
    <scope>NUCLEOTIDE SEQUENCE [LARGE SCALE GENOMIC DNA]</scope>
</reference>
<evidence type="ECO:0000313" key="13">
    <source>
        <dbReference type="EMBL" id="CAL4111307.1"/>
    </source>
</evidence>
<dbReference type="PANTHER" id="PTHR24096:SF422">
    <property type="entry name" value="BCDNA.GH02901"/>
    <property type="match status" value="1"/>
</dbReference>
<dbReference type="Gene3D" id="3.40.50.12780">
    <property type="entry name" value="N-terminal domain of ligase-like"/>
    <property type="match status" value="1"/>
</dbReference>
<name>A0AAV2R4Z3_MEGNR</name>
<keyword evidence="5" id="KW-0547">Nucleotide-binding</keyword>
<protein>
    <recommendedName>
        <fullName evidence="4">Luciferin 4-monooxygenase</fullName>
        <ecNumber evidence="3">1.13.12.7</ecNumber>
    </recommendedName>
</protein>
<evidence type="ECO:0000259" key="11">
    <source>
        <dbReference type="Pfam" id="PF00501"/>
    </source>
</evidence>
<feature type="non-terminal residue" evidence="13">
    <location>
        <position position="569"/>
    </location>
</feature>
<proteinExistence type="inferred from homology"/>
<evidence type="ECO:0000256" key="1">
    <source>
        <dbReference type="ARBA" id="ARBA00004275"/>
    </source>
</evidence>
<evidence type="ECO:0000259" key="12">
    <source>
        <dbReference type="Pfam" id="PF13193"/>
    </source>
</evidence>
<dbReference type="GO" id="GO:0016405">
    <property type="term" value="F:CoA-ligase activity"/>
    <property type="evidence" value="ECO:0007669"/>
    <property type="project" value="TreeGrafter"/>
</dbReference>